<dbReference type="InterPro" id="IPR016181">
    <property type="entry name" value="Acyl_CoA_acyltransferase"/>
</dbReference>
<dbReference type="InterPro" id="IPR010167">
    <property type="entry name" value="NH2A_AcTrfase"/>
</dbReference>
<protein>
    <recommendedName>
        <fullName evidence="3">N-acetyltransferase domain-containing protein</fullName>
    </recommendedName>
</protein>
<proteinExistence type="predicted"/>
<accession>A0A9W5RFW7</accession>
<keyword evidence="1" id="KW-0808">Transferase</keyword>
<evidence type="ECO:0000256" key="2">
    <source>
        <dbReference type="ARBA" id="ARBA00023315"/>
    </source>
</evidence>
<dbReference type="RefSeq" id="WP_016444747.1">
    <property type="nucleotide sequence ID" value="NZ_KE150266.1"/>
</dbReference>
<gene>
    <name evidence="4" type="ORF">HMPREF9238_01414</name>
</gene>
<evidence type="ECO:0000259" key="3">
    <source>
        <dbReference type="PROSITE" id="PS51186"/>
    </source>
</evidence>
<dbReference type="Gene3D" id="3.40.630.30">
    <property type="match status" value="1"/>
</dbReference>
<dbReference type="PANTHER" id="PTHR30602">
    <property type="entry name" value="AMINO-ACID ACETYLTRANSFERASE"/>
    <property type="match status" value="1"/>
</dbReference>
<dbReference type="Proteomes" id="UP000014387">
    <property type="component" value="Unassembled WGS sequence"/>
</dbReference>
<organism evidence="4 5">
    <name type="scientific">Gleimia europaea ACS-120-V-Col10b</name>
    <dbReference type="NCBI Taxonomy" id="883069"/>
    <lineage>
        <taxon>Bacteria</taxon>
        <taxon>Bacillati</taxon>
        <taxon>Actinomycetota</taxon>
        <taxon>Actinomycetes</taxon>
        <taxon>Actinomycetales</taxon>
        <taxon>Actinomycetaceae</taxon>
        <taxon>Gleimia</taxon>
    </lineage>
</organism>
<dbReference type="CDD" id="cd04301">
    <property type="entry name" value="NAT_SF"/>
    <property type="match status" value="1"/>
</dbReference>
<evidence type="ECO:0000256" key="1">
    <source>
        <dbReference type="ARBA" id="ARBA00022679"/>
    </source>
</evidence>
<dbReference type="InterPro" id="IPR000182">
    <property type="entry name" value="GNAT_dom"/>
</dbReference>
<dbReference type="OrthoDB" id="9793138at2"/>
<sequence length="175" mass="19583">MLNQTIQTVAGKVQLRFARPADARAIWNLTKPYVQQKILVDKPLIAYFEDIQEFIVAERDGEVIACGALHVLWDDIAEVRTLATAPTVRGSGVGSLILNALIARARDLQLKRVFCLTFAVDFFARHGFEAFEGMAVGVDVYQKMLRTHDDGVREFLELASVKPNTLGNTRMILHL</sequence>
<dbReference type="GO" id="GO:0006526">
    <property type="term" value="P:L-arginine biosynthetic process"/>
    <property type="evidence" value="ECO:0007669"/>
    <property type="project" value="InterPro"/>
</dbReference>
<keyword evidence="2" id="KW-0012">Acyltransferase</keyword>
<dbReference type="SUPFAM" id="SSF55729">
    <property type="entry name" value="Acyl-CoA N-acyltransferases (Nat)"/>
    <property type="match status" value="1"/>
</dbReference>
<dbReference type="PROSITE" id="PS51186">
    <property type="entry name" value="GNAT"/>
    <property type="match status" value="1"/>
</dbReference>
<dbReference type="GO" id="GO:0005737">
    <property type="term" value="C:cytoplasm"/>
    <property type="evidence" value="ECO:0007669"/>
    <property type="project" value="InterPro"/>
</dbReference>
<dbReference type="NCBIfam" id="NF005921">
    <property type="entry name" value="PRK07922.1"/>
    <property type="match status" value="1"/>
</dbReference>
<keyword evidence="5" id="KW-1185">Reference proteome</keyword>
<dbReference type="AlphaFoldDB" id="A0A9W5RFW7"/>
<dbReference type="GO" id="GO:0004042">
    <property type="term" value="F:L-glutamate N-acetyltransferase activity"/>
    <property type="evidence" value="ECO:0007669"/>
    <property type="project" value="InterPro"/>
</dbReference>
<dbReference type="Pfam" id="PF00583">
    <property type="entry name" value="Acetyltransf_1"/>
    <property type="match status" value="1"/>
</dbReference>
<name>A0A9W5RFW7_9ACTO</name>
<reference evidence="4 5" key="1">
    <citation type="submission" date="2013-05" db="EMBL/GenBank/DDBJ databases">
        <title>The Genome Sequence of Actinomyces europaeus ACS-120-V-COL10B.</title>
        <authorList>
            <consortium name="The Broad Institute Genomics Platform"/>
            <person name="Earl A."/>
            <person name="Ward D."/>
            <person name="Feldgarden M."/>
            <person name="Gevers D."/>
            <person name="Saerens B."/>
            <person name="Vaneechoutte M."/>
            <person name="Walker B."/>
            <person name="Young S."/>
            <person name="Zeng Q."/>
            <person name="Gargeya S."/>
            <person name="Fitzgerald M."/>
            <person name="Haas B."/>
            <person name="Abouelleil A."/>
            <person name="Allen A.W."/>
            <person name="Alvarado L."/>
            <person name="Arachchi H.M."/>
            <person name="Berlin A.M."/>
            <person name="Chapman S.B."/>
            <person name="Gainer-Dewar J."/>
            <person name="Goldberg J."/>
            <person name="Griggs A."/>
            <person name="Gujja S."/>
            <person name="Hansen M."/>
            <person name="Howarth C."/>
            <person name="Imamovic A."/>
            <person name="Ireland A."/>
            <person name="Larimer J."/>
            <person name="McCowan C."/>
            <person name="Murphy C."/>
            <person name="Pearson M."/>
            <person name="Poon T.W."/>
            <person name="Priest M."/>
            <person name="Roberts A."/>
            <person name="Saif S."/>
            <person name="Shea T."/>
            <person name="Sisk P."/>
            <person name="Sykes S."/>
            <person name="Wortman J."/>
            <person name="Nusbaum C."/>
            <person name="Birren B."/>
        </authorList>
    </citation>
    <scope>NUCLEOTIDE SEQUENCE [LARGE SCALE GENOMIC DNA]</scope>
    <source>
        <strain evidence="4 5">ACS-120-V-Col10b</strain>
    </source>
</reference>
<dbReference type="PANTHER" id="PTHR30602:SF12">
    <property type="entry name" value="AMINO-ACID ACETYLTRANSFERASE NAGS1, CHLOROPLASTIC-RELATED"/>
    <property type="match status" value="1"/>
</dbReference>
<evidence type="ECO:0000313" key="4">
    <source>
        <dbReference type="EMBL" id="EPD31637.1"/>
    </source>
</evidence>
<feature type="domain" description="N-acetyltransferase" evidence="3">
    <location>
        <begin position="13"/>
        <end position="146"/>
    </location>
</feature>
<dbReference type="EMBL" id="AGWN01000001">
    <property type="protein sequence ID" value="EPD31637.1"/>
    <property type="molecule type" value="Genomic_DNA"/>
</dbReference>
<evidence type="ECO:0000313" key="5">
    <source>
        <dbReference type="Proteomes" id="UP000014387"/>
    </source>
</evidence>
<comment type="caution">
    <text evidence="4">The sequence shown here is derived from an EMBL/GenBank/DDBJ whole genome shotgun (WGS) entry which is preliminary data.</text>
</comment>